<reference evidence="2 3" key="1">
    <citation type="submission" date="2016-11" db="EMBL/GenBank/DDBJ databases">
        <title>Whole Genome Sequencing of Mucilaginibacter polytrichastri RG4-7(T) isolated from the moss sample.</title>
        <authorList>
            <person name="Li Y."/>
        </authorList>
    </citation>
    <scope>NUCLEOTIDE SEQUENCE [LARGE SCALE GENOMIC DNA]</scope>
    <source>
        <strain evidence="2 3">RG4-7</strain>
    </source>
</reference>
<feature type="chain" id="PRO_5010250408" evidence="1">
    <location>
        <begin position="27"/>
        <end position="279"/>
    </location>
</feature>
<organism evidence="2 3">
    <name type="scientific">Mucilaginibacter polytrichastri</name>
    <dbReference type="NCBI Taxonomy" id="1302689"/>
    <lineage>
        <taxon>Bacteria</taxon>
        <taxon>Pseudomonadati</taxon>
        <taxon>Bacteroidota</taxon>
        <taxon>Sphingobacteriia</taxon>
        <taxon>Sphingobacteriales</taxon>
        <taxon>Sphingobacteriaceae</taxon>
        <taxon>Mucilaginibacter</taxon>
    </lineage>
</organism>
<dbReference type="OrthoDB" id="793302at2"/>
<sequence>MKRLIKTQLKPIFIGLMCLACFKTNAQQSKIRLRFESGKTYIKEIVVKSSAQLQNGQITVSVNSLSTVSKSYKVDAGINGNFNITVVITKITDSISSGKDHFYFDSNKPVDSSSTLASSIAATVGKPYVFQVDSSGMITSVNIDNPILNADTGFNLTGFEPEELSVGKKFPLISDIRSLKGSNVGQKWIFPTLTANGEIMTEFWLLNRSETATTMAFSKTINDQALNTHSTGSYIVDNNTGIITERKIKDFTSGYQTFHNALYFSTRNSTITENCSIVN</sequence>
<evidence type="ECO:0000313" key="3">
    <source>
        <dbReference type="Proteomes" id="UP000186720"/>
    </source>
</evidence>
<protein>
    <submittedName>
        <fullName evidence="2">Uncharacterized protein</fullName>
    </submittedName>
</protein>
<dbReference type="AlphaFoldDB" id="A0A1Q5ZUD4"/>
<feature type="signal peptide" evidence="1">
    <location>
        <begin position="1"/>
        <end position="26"/>
    </location>
</feature>
<proteinExistence type="predicted"/>
<evidence type="ECO:0000313" key="2">
    <source>
        <dbReference type="EMBL" id="OKS85392.1"/>
    </source>
</evidence>
<accession>A0A1Q5ZUD4</accession>
<gene>
    <name evidence="2" type="ORF">RG47T_0838</name>
</gene>
<evidence type="ECO:0000256" key="1">
    <source>
        <dbReference type="SAM" id="SignalP"/>
    </source>
</evidence>
<dbReference type="Proteomes" id="UP000186720">
    <property type="component" value="Unassembled WGS sequence"/>
</dbReference>
<keyword evidence="1" id="KW-0732">Signal</keyword>
<dbReference type="EMBL" id="MPPL01000001">
    <property type="protein sequence ID" value="OKS85392.1"/>
    <property type="molecule type" value="Genomic_DNA"/>
</dbReference>
<comment type="caution">
    <text evidence="2">The sequence shown here is derived from an EMBL/GenBank/DDBJ whole genome shotgun (WGS) entry which is preliminary data.</text>
</comment>
<dbReference type="STRING" id="1302689.RG47T_0838"/>
<name>A0A1Q5ZUD4_9SPHI</name>
<dbReference type="RefSeq" id="WP_139235614.1">
    <property type="nucleotide sequence ID" value="NZ_FPAM01000001.1"/>
</dbReference>
<keyword evidence="3" id="KW-1185">Reference proteome</keyword>